<dbReference type="EMBL" id="SWLB01000006">
    <property type="protein sequence ID" value="KAF3337595.1"/>
    <property type="molecule type" value="Genomic_DNA"/>
</dbReference>
<keyword evidence="3" id="KW-1185">Reference proteome</keyword>
<organism evidence="2 3">
    <name type="scientific">Carex littledalei</name>
    <dbReference type="NCBI Taxonomy" id="544730"/>
    <lineage>
        <taxon>Eukaryota</taxon>
        <taxon>Viridiplantae</taxon>
        <taxon>Streptophyta</taxon>
        <taxon>Embryophyta</taxon>
        <taxon>Tracheophyta</taxon>
        <taxon>Spermatophyta</taxon>
        <taxon>Magnoliopsida</taxon>
        <taxon>Liliopsida</taxon>
        <taxon>Poales</taxon>
        <taxon>Cyperaceae</taxon>
        <taxon>Cyperoideae</taxon>
        <taxon>Cariceae</taxon>
        <taxon>Carex</taxon>
        <taxon>Carex subgen. Euthyceras</taxon>
    </lineage>
</organism>
<feature type="region of interest" description="Disordered" evidence="1">
    <location>
        <begin position="1"/>
        <end position="47"/>
    </location>
</feature>
<accession>A0A833QXN3</accession>
<dbReference type="Proteomes" id="UP000623129">
    <property type="component" value="Unassembled WGS sequence"/>
</dbReference>
<evidence type="ECO:0000256" key="1">
    <source>
        <dbReference type="SAM" id="MobiDB-lite"/>
    </source>
</evidence>
<sequence length="140" mass="15544">MVTGEDPISSGADGSNRMVTGEDPFASGADGSNLMGTDEAHQSRRSRTRARIEVFSAVMKEVGFKPFSIFTEPAPGYQDLFGVIFLSSCNQDFNHDFVIFDAEALQLPQINSECRMYKYLEEVENILGLDVSLALMEKYK</sequence>
<name>A0A833QXN3_9POAL</name>
<dbReference type="AlphaFoldDB" id="A0A833QXN3"/>
<proteinExistence type="predicted"/>
<evidence type="ECO:0000313" key="2">
    <source>
        <dbReference type="EMBL" id="KAF3337595.1"/>
    </source>
</evidence>
<gene>
    <name evidence="2" type="ORF">FCM35_KLT18182</name>
</gene>
<evidence type="ECO:0000313" key="3">
    <source>
        <dbReference type="Proteomes" id="UP000623129"/>
    </source>
</evidence>
<reference evidence="2" key="1">
    <citation type="submission" date="2020-01" db="EMBL/GenBank/DDBJ databases">
        <title>Genome sequence of Kobresia littledalei, the first chromosome-level genome in the family Cyperaceae.</title>
        <authorList>
            <person name="Qu G."/>
        </authorList>
    </citation>
    <scope>NUCLEOTIDE SEQUENCE</scope>
    <source>
        <strain evidence="2">C.B.Clarke</strain>
        <tissue evidence="2">Leaf</tissue>
    </source>
</reference>
<comment type="caution">
    <text evidence="2">The sequence shown here is derived from an EMBL/GenBank/DDBJ whole genome shotgun (WGS) entry which is preliminary data.</text>
</comment>
<protein>
    <submittedName>
        <fullName evidence="2">Uncharacterized protein</fullName>
    </submittedName>
</protein>